<dbReference type="PANTHER" id="PTHR43179">
    <property type="entry name" value="RHAMNOSYLTRANSFERASE WBBL"/>
    <property type="match status" value="1"/>
</dbReference>
<evidence type="ECO:0000256" key="3">
    <source>
        <dbReference type="ARBA" id="ARBA00022679"/>
    </source>
</evidence>
<organism evidence="5 6">
    <name type="scientific">Parafilimonas terrae</name>
    <dbReference type="NCBI Taxonomy" id="1465490"/>
    <lineage>
        <taxon>Bacteria</taxon>
        <taxon>Pseudomonadati</taxon>
        <taxon>Bacteroidota</taxon>
        <taxon>Chitinophagia</taxon>
        <taxon>Chitinophagales</taxon>
        <taxon>Chitinophagaceae</taxon>
        <taxon>Parafilimonas</taxon>
    </lineage>
</organism>
<dbReference type="InterPro" id="IPR029044">
    <property type="entry name" value="Nucleotide-diphossugar_trans"/>
</dbReference>
<evidence type="ECO:0000313" key="5">
    <source>
        <dbReference type="EMBL" id="SFQ19616.1"/>
    </source>
</evidence>
<dbReference type="Pfam" id="PF00535">
    <property type="entry name" value="Glycos_transf_2"/>
    <property type="match status" value="1"/>
</dbReference>
<dbReference type="PANTHER" id="PTHR43179:SF12">
    <property type="entry name" value="GALACTOFURANOSYLTRANSFERASE GLFT2"/>
    <property type="match status" value="1"/>
</dbReference>
<dbReference type="SUPFAM" id="SSF53448">
    <property type="entry name" value="Nucleotide-diphospho-sugar transferases"/>
    <property type="match status" value="1"/>
</dbReference>
<dbReference type="GO" id="GO:0016757">
    <property type="term" value="F:glycosyltransferase activity"/>
    <property type="evidence" value="ECO:0007669"/>
    <property type="project" value="UniProtKB-KW"/>
</dbReference>
<accession>A0A1I5WJS6</accession>
<comment type="similarity">
    <text evidence="1">Belongs to the glycosyltransferase 2 family.</text>
</comment>
<evidence type="ECO:0000313" key="6">
    <source>
        <dbReference type="Proteomes" id="UP000199031"/>
    </source>
</evidence>
<dbReference type="Proteomes" id="UP000199031">
    <property type="component" value="Unassembled WGS sequence"/>
</dbReference>
<dbReference type="EMBL" id="FOXQ01000006">
    <property type="protein sequence ID" value="SFQ19616.1"/>
    <property type="molecule type" value="Genomic_DNA"/>
</dbReference>
<protein>
    <recommendedName>
        <fullName evidence="4">Glycosyltransferase 2-like domain-containing protein</fullName>
    </recommendedName>
</protein>
<dbReference type="CDD" id="cd04186">
    <property type="entry name" value="GT_2_like_c"/>
    <property type="match status" value="1"/>
</dbReference>
<evidence type="ECO:0000256" key="2">
    <source>
        <dbReference type="ARBA" id="ARBA00022676"/>
    </source>
</evidence>
<feature type="domain" description="Glycosyltransferase 2-like" evidence="4">
    <location>
        <begin position="8"/>
        <end position="119"/>
    </location>
</feature>
<dbReference type="STRING" id="1465490.SAMN05444277_106219"/>
<dbReference type="Gene3D" id="3.90.550.10">
    <property type="entry name" value="Spore Coat Polysaccharide Biosynthesis Protein SpsA, Chain A"/>
    <property type="match status" value="1"/>
</dbReference>
<evidence type="ECO:0000259" key="4">
    <source>
        <dbReference type="Pfam" id="PF00535"/>
    </source>
</evidence>
<keyword evidence="2" id="KW-0328">Glycosyltransferase</keyword>
<evidence type="ECO:0000256" key="1">
    <source>
        <dbReference type="ARBA" id="ARBA00006739"/>
    </source>
</evidence>
<reference evidence="5 6" key="1">
    <citation type="submission" date="2016-10" db="EMBL/GenBank/DDBJ databases">
        <authorList>
            <person name="de Groot N.N."/>
        </authorList>
    </citation>
    <scope>NUCLEOTIDE SEQUENCE [LARGE SCALE GENOMIC DNA]</scope>
    <source>
        <strain evidence="5 6">DSM 28286</strain>
    </source>
</reference>
<dbReference type="OrthoDB" id="9771846at2"/>
<keyword evidence="3" id="KW-0808">Transferase</keyword>
<dbReference type="RefSeq" id="WP_090658606.1">
    <property type="nucleotide sequence ID" value="NZ_FOXQ01000006.1"/>
</dbReference>
<name>A0A1I5WJS6_9BACT</name>
<dbReference type="AlphaFoldDB" id="A0A1I5WJS6"/>
<proteinExistence type="inferred from homology"/>
<sequence length="342" mass="39221">MNFPSVAIVILNYNGRNFLEQFLPSVFASTYPNKRIIIADNASADDSIDYLKNNFPSAEIIVLDKNYGFAGGYNEALKKVSSDYYILLNSDVEVTAGWIEDMIELMESNKHIAACQPKILSYHNKKYFEYAGACGGWMDTLGYAFARGRIFDVCEEDTGQYNSNEKVFWATGAALCIRAACFHEMHGFDAYFFAHMEEIDLCWRLQRKGYAIYCCASSVVYHVGGGTLARTNSRKTYLNFRNNLIMLLKNFTFSEAVWKLPLRILLDWLFAFKSLLQKDAASFKAVFKAHGRVIKWMMVGNTYQKLPSKRIKEIPGVYNNSVIWAYFLKKKKHFSEIIKEGR</sequence>
<keyword evidence="6" id="KW-1185">Reference proteome</keyword>
<gene>
    <name evidence="5" type="ORF">SAMN05444277_106219</name>
</gene>
<dbReference type="InterPro" id="IPR001173">
    <property type="entry name" value="Glyco_trans_2-like"/>
</dbReference>